<accession>A0A383CS93</accession>
<dbReference type="PANTHER" id="PTHR43244:SF1">
    <property type="entry name" value="5,10-METHYLENETETRAHYDROMETHANOPTERIN REDUCTASE"/>
    <property type="match status" value="1"/>
</dbReference>
<reference evidence="2" key="1">
    <citation type="submission" date="2018-05" db="EMBL/GenBank/DDBJ databases">
        <authorList>
            <person name="Lanie J.A."/>
            <person name="Ng W.-L."/>
            <person name="Kazmierczak K.M."/>
            <person name="Andrzejewski T.M."/>
            <person name="Davidsen T.M."/>
            <person name="Wayne K.J."/>
            <person name="Tettelin H."/>
            <person name="Glass J.I."/>
            <person name="Rusch D."/>
            <person name="Podicherti R."/>
            <person name="Tsui H.-C.T."/>
            <person name="Winkler M.E."/>
        </authorList>
    </citation>
    <scope>NUCLEOTIDE SEQUENCE</scope>
</reference>
<proteinExistence type="predicted"/>
<evidence type="ECO:0000256" key="1">
    <source>
        <dbReference type="ARBA" id="ARBA00023002"/>
    </source>
</evidence>
<name>A0A383CS93_9ZZZZ</name>
<dbReference type="InterPro" id="IPR036661">
    <property type="entry name" value="Luciferase-like_sf"/>
</dbReference>
<evidence type="ECO:0008006" key="3">
    <source>
        <dbReference type="Google" id="ProtNLM"/>
    </source>
</evidence>
<dbReference type="SUPFAM" id="SSF51679">
    <property type="entry name" value="Bacterial luciferase-like"/>
    <property type="match status" value="1"/>
</dbReference>
<gene>
    <name evidence="2" type="ORF">METZ01_LOCUS487838</name>
</gene>
<dbReference type="GO" id="GO:0016705">
    <property type="term" value="F:oxidoreductase activity, acting on paired donors, with incorporation or reduction of molecular oxygen"/>
    <property type="evidence" value="ECO:0007669"/>
    <property type="project" value="InterPro"/>
</dbReference>
<evidence type="ECO:0000313" key="2">
    <source>
        <dbReference type="EMBL" id="SVE34984.1"/>
    </source>
</evidence>
<organism evidence="2">
    <name type="scientific">marine metagenome</name>
    <dbReference type="NCBI Taxonomy" id="408172"/>
    <lineage>
        <taxon>unclassified sequences</taxon>
        <taxon>metagenomes</taxon>
        <taxon>ecological metagenomes</taxon>
    </lineage>
</organism>
<dbReference type="EMBL" id="UINC01211190">
    <property type="protein sequence ID" value="SVE34984.1"/>
    <property type="molecule type" value="Genomic_DNA"/>
</dbReference>
<dbReference type="AlphaFoldDB" id="A0A383CS93"/>
<sequence length="69" mass="7845">MREAATKIPDAIARSSTGVGTPDDIIPIFERFLKAGVNHFVIRFWGKNYFGSIDKFASHVIPYFKEQNK</sequence>
<dbReference type="InterPro" id="IPR050564">
    <property type="entry name" value="F420-G6PD/mer"/>
</dbReference>
<dbReference type="Gene3D" id="3.20.20.30">
    <property type="entry name" value="Luciferase-like domain"/>
    <property type="match status" value="1"/>
</dbReference>
<keyword evidence="1" id="KW-0560">Oxidoreductase</keyword>
<protein>
    <recommendedName>
        <fullName evidence="3">Luciferase-like domain-containing protein</fullName>
    </recommendedName>
</protein>
<dbReference type="PANTHER" id="PTHR43244">
    <property type="match status" value="1"/>
</dbReference>